<sequence>MHRSAPYLPFRRFVSCVLLLLCVFAGDLRAQLANPYDYPVLSHLAHQRLRDSLKKSWSVPAAFKDKETQKKFREFWEGRTEFVVNAIENKDFIEEQELHAFIDGIVSQICAANKDLIPQKPVLLIDRSASVNAYSVGGHLIAVNLGLITFARSREEIALVIAHELSHDILDHAGRSMRERAEWLTSDEYKKSLNEVLDSRYERFTRLKKVLEGYTFSRTRHNRYHEGEADSLAVVLLKKGKIAFDPACFLRLDSSDMQYQRPLAQPVKAYFTALGLPFEDSWARKATKGLSARNFNFNKGKENADSLKTHPDCKDRYTRTLPWSTVSGPLTPVPASVQAKASKIILWNLFDNQSLTACLYRLLQERDSGNNDAWYTFMMHNVFFGLFYSDNELNRFNVVKIRPKEDVAPSYFELQTMLEQMPRESLEQYYRHFGAQAFWQELPADARGLKPLYATLLQKEGTPKEREAAARTFKMAHPKSMYCEFAEHFSK</sequence>
<comment type="cofactor">
    <cofactor evidence="1">
        <name>Zn(2+)</name>
        <dbReference type="ChEBI" id="CHEBI:29105"/>
    </cofactor>
</comment>
<dbReference type="PANTHER" id="PTHR22726:SF24">
    <property type="entry name" value="M48 FAMILY METALLOPEPTIDASE"/>
    <property type="match status" value="1"/>
</dbReference>
<evidence type="ECO:0000259" key="7">
    <source>
        <dbReference type="Pfam" id="PF01435"/>
    </source>
</evidence>
<dbReference type="Proteomes" id="UP001501725">
    <property type="component" value="Unassembled WGS sequence"/>
</dbReference>
<dbReference type="Pfam" id="PF01435">
    <property type="entry name" value="Peptidase_M48"/>
    <property type="match status" value="1"/>
</dbReference>
<keyword evidence="6" id="KW-0482">Metalloprotease</keyword>
<dbReference type="PANTHER" id="PTHR22726">
    <property type="entry name" value="METALLOENDOPEPTIDASE OMA1"/>
    <property type="match status" value="1"/>
</dbReference>
<evidence type="ECO:0000256" key="2">
    <source>
        <dbReference type="ARBA" id="ARBA00022670"/>
    </source>
</evidence>
<keyword evidence="2" id="KW-0645">Protease</keyword>
<keyword evidence="5" id="KW-0862">Zinc</keyword>
<dbReference type="EMBL" id="BAABGY010000006">
    <property type="protein sequence ID" value="GAA4325579.1"/>
    <property type="molecule type" value="Genomic_DNA"/>
</dbReference>
<feature type="domain" description="Peptidase M48" evidence="7">
    <location>
        <begin position="112"/>
        <end position="317"/>
    </location>
</feature>
<reference evidence="9" key="1">
    <citation type="journal article" date="2019" name="Int. J. Syst. Evol. Microbiol.">
        <title>The Global Catalogue of Microorganisms (GCM) 10K type strain sequencing project: providing services to taxonomists for standard genome sequencing and annotation.</title>
        <authorList>
            <consortium name="The Broad Institute Genomics Platform"/>
            <consortium name="The Broad Institute Genome Sequencing Center for Infectious Disease"/>
            <person name="Wu L."/>
            <person name="Ma J."/>
        </authorList>
    </citation>
    <scope>NUCLEOTIDE SEQUENCE [LARGE SCALE GENOMIC DNA]</scope>
    <source>
        <strain evidence="9">JCM 17919</strain>
    </source>
</reference>
<evidence type="ECO:0000256" key="3">
    <source>
        <dbReference type="ARBA" id="ARBA00022723"/>
    </source>
</evidence>
<dbReference type="RefSeq" id="WP_345254527.1">
    <property type="nucleotide sequence ID" value="NZ_BAABGY010000006.1"/>
</dbReference>
<evidence type="ECO:0000256" key="5">
    <source>
        <dbReference type="ARBA" id="ARBA00022833"/>
    </source>
</evidence>
<keyword evidence="9" id="KW-1185">Reference proteome</keyword>
<gene>
    <name evidence="8" type="ORF">GCM10023184_13640</name>
</gene>
<dbReference type="Gene3D" id="3.30.2010.10">
    <property type="entry name" value="Metalloproteases ('zincins'), catalytic domain"/>
    <property type="match status" value="1"/>
</dbReference>
<protein>
    <recommendedName>
        <fullName evidence="7">Peptidase M48 domain-containing protein</fullName>
    </recommendedName>
</protein>
<dbReference type="InterPro" id="IPR001915">
    <property type="entry name" value="Peptidase_M48"/>
</dbReference>
<evidence type="ECO:0000256" key="6">
    <source>
        <dbReference type="ARBA" id="ARBA00023049"/>
    </source>
</evidence>
<evidence type="ECO:0000313" key="8">
    <source>
        <dbReference type="EMBL" id="GAA4325579.1"/>
    </source>
</evidence>
<keyword evidence="4" id="KW-0378">Hydrolase</keyword>
<proteinExistence type="predicted"/>
<keyword evidence="3" id="KW-0479">Metal-binding</keyword>
<organism evidence="8 9">
    <name type="scientific">Flaviaesturariibacter amylovorans</name>
    <dbReference type="NCBI Taxonomy" id="1084520"/>
    <lineage>
        <taxon>Bacteria</taxon>
        <taxon>Pseudomonadati</taxon>
        <taxon>Bacteroidota</taxon>
        <taxon>Chitinophagia</taxon>
        <taxon>Chitinophagales</taxon>
        <taxon>Chitinophagaceae</taxon>
        <taxon>Flaviaestuariibacter</taxon>
    </lineage>
</organism>
<comment type="caution">
    <text evidence="8">The sequence shown here is derived from an EMBL/GenBank/DDBJ whole genome shotgun (WGS) entry which is preliminary data.</text>
</comment>
<evidence type="ECO:0000313" key="9">
    <source>
        <dbReference type="Proteomes" id="UP001501725"/>
    </source>
</evidence>
<evidence type="ECO:0000256" key="4">
    <source>
        <dbReference type="ARBA" id="ARBA00022801"/>
    </source>
</evidence>
<evidence type="ECO:0000256" key="1">
    <source>
        <dbReference type="ARBA" id="ARBA00001947"/>
    </source>
</evidence>
<accession>A0ABP8GJQ3</accession>
<dbReference type="InterPro" id="IPR051156">
    <property type="entry name" value="Mito/Outer_Membr_Metalloprot"/>
</dbReference>
<name>A0ABP8GJQ3_9BACT</name>